<dbReference type="Proteomes" id="UP001142372">
    <property type="component" value="Unassembled WGS sequence"/>
</dbReference>
<keyword evidence="2" id="KW-1003">Cell membrane</keyword>
<dbReference type="Pfam" id="PF12704">
    <property type="entry name" value="MacB_PCD"/>
    <property type="match status" value="1"/>
</dbReference>
<protein>
    <submittedName>
        <fullName evidence="11">Membrane protein</fullName>
    </submittedName>
</protein>
<comment type="caution">
    <text evidence="11">The sequence shown here is derived from an EMBL/GenBank/DDBJ whole genome shotgun (WGS) entry which is preliminary data.</text>
</comment>
<evidence type="ECO:0000256" key="5">
    <source>
        <dbReference type="ARBA" id="ARBA00023136"/>
    </source>
</evidence>
<dbReference type="PANTHER" id="PTHR30572:SF4">
    <property type="entry name" value="ABC TRANSPORTER PERMEASE YTRF"/>
    <property type="match status" value="1"/>
</dbReference>
<comment type="subcellular location">
    <subcellularLocation>
        <location evidence="1">Cell membrane</location>
        <topology evidence="1">Multi-pass membrane protein</topology>
    </subcellularLocation>
</comment>
<feature type="transmembrane region" description="Helical" evidence="8">
    <location>
        <begin position="488"/>
        <end position="510"/>
    </location>
</feature>
<dbReference type="Pfam" id="PF02687">
    <property type="entry name" value="FtsX"/>
    <property type="match status" value="1"/>
</dbReference>
<evidence type="ECO:0000259" key="9">
    <source>
        <dbReference type="Pfam" id="PF02687"/>
    </source>
</evidence>
<dbReference type="GO" id="GO:0005886">
    <property type="term" value="C:plasma membrane"/>
    <property type="evidence" value="ECO:0007669"/>
    <property type="project" value="UniProtKB-SubCell"/>
</dbReference>
<dbReference type="RefSeq" id="WP_271177344.1">
    <property type="nucleotide sequence ID" value="NZ_BAAAJO010000008.1"/>
</dbReference>
<evidence type="ECO:0000256" key="1">
    <source>
        <dbReference type="ARBA" id="ARBA00004651"/>
    </source>
</evidence>
<evidence type="ECO:0000313" key="12">
    <source>
        <dbReference type="Proteomes" id="UP001142372"/>
    </source>
</evidence>
<reference evidence="11" key="2">
    <citation type="submission" date="2023-01" db="EMBL/GenBank/DDBJ databases">
        <authorList>
            <person name="Sun Q."/>
            <person name="Evtushenko L."/>
        </authorList>
    </citation>
    <scope>NUCLEOTIDE SEQUENCE</scope>
    <source>
        <strain evidence="11">VKM Ac-1401</strain>
    </source>
</reference>
<evidence type="ECO:0000259" key="10">
    <source>
        <dbReference type="Pfam" id="PF12704"/>
    </source>
</evidence>
<feature type="transmembrane region" description="Helical" evidence="8">
    <location>
        <begin position="338"/>
        <end position="359"/>
    </location>
</feature>
<feature type="transmembrane region" description="Helical" evidence="8">
    <location>
        <begin position="391"/>
        <end position="416"/>
    </location>
</feature>
<gene>
    <name evidence="11" type="ORF">GCM10017584_22620</name>
</gene>
<evidence type="ECO:0000256" key="8">
    <source>
        <dbReference type="SAM" id="Phobius"/>
    </source>
</evidence>
<dbReference type="AlphaFoldDB" id="A0A9W6HBC0"/>
<evidence type="ECO:0000256" key="2">
    <source>
        <dbReference type="ARBA" id="ARBA00022475"/>
    </source>
</evidence>
<dbReference type="EMBL" id="BSEN01000010">
    <property type="protein sequence ID" value="GLJ76688.1"/>
    <property type="molecule type" value="Genomic_DNA"/>
</dbReference>
<reference evidence="11" key="1">
    <citation type="journal article" date="2014" name="Int. J. Syst. Evol. Microbiol.">
        <title>Complete genome sequence of Corynebacterium casei LMG S-19264T (=DSM 44701T), isolated from a smear-ripened cheese.</title>
        <authorList>
            <consortium name="US DOE Joint Genome Institute (JGI-PGF)"/>
            <person name="Walter F."/>
            <person name="Albersmeier A."/>
            <person name="Kalinowski J."/>
            <person name="Ruckert C."/>
        </authorList>
    </citation>
    <scope>NUCLEOTIDE SEQUENCE</scope>
    <source>
        <strain evidence="11">VKM Ac-1401</strain>
    </source>
</reference>
<keyword evidence="5 8" id="KW-0472">Membrane</keyword>
<comment type="similarity">
    <text evidence="6">Belongs to the ABC-4 integral membrane protein family.</text>
</comment>
<feature type="region of interest" description="Disordered" evidence="7">
    <location>
        <begin position="68"/>
        <end position="101"/>
    </location>
</feature>
<feature type="domain" description="ABC3 transporter permease C-terminal" evidence="9">
    <location>
        <begin position="342"/>
        <end position="412"/>
    </location>
</feature>
<keyword evidence="3 8" id="KW-0812">Transmembrane</keyword>
<evidence type="ECO:0000256" key="3">
    <source>
        <dbReference type="ARBA" id="ARBA00022692"/>
    </source>
</evidence>
<evidence type="ECO:0000256" key="7">
    <source>
        <dbReference type="SAM" id="MobiDB-lite"/>
    </source>
</evidence>
<feature type="transmembrane region" description="Helical" evidence="8">
    <location>
        <begin position="17"/>
        <end position="37"/>
    </location>
</feature>
<proteinExistence type="inferred from homology"/>
<feature type="domain" description="MacB-like periplasmic core" evidence="10">
    <location>
        <begin position="17"/>
        <end position="307"/>
    </location>
</feature>
<organism evidence="11 12">
    <name type="scientific">Leifsonia poae</name>
    <dbReference type="NCBI Taxonomy" id="110933"/>
    <lineage>
        <taxon>Bacteria</taxon>
        <taxon>Bacillati</taxon>
        <taxon>Actinomycetota</taxon>
        <taxon>Actinomycetes</taxon>
        <taxon>Micrococcales</taxon>
        <taxon>Microbacteriaceae</taxon>
        <taxon>Leifsonia</taxon>
    </lineage>
</organism>
<dbReference type="InterPro" id="IPR003838">
    <property type="entry name" value="ABC3_permease_C"/>
</dbReference>
<dbReference type="PANTHER" id="PTHR30572">
    <property type="entry name" value="MEMBRANE COMPONENT OF TRANSPORTER-RELATED"/>
    <property type="match status" value="1"/>
</dbReference>
<dbReference type="InterPro" id="IPR025857">
    <property type="entry name" value="MacB_PCD"/>
</dbReference>
<feature type="compositionally biased region" description="Low complexity" evidence="7">
    <location>
        <begin position="163"/>
        <end position="173"/>
    </location>
</feature>
<evidence type="ECO:0000256" key="6">
    <source>
        <dbReference type="ARBA" id="ARBA00038076"/>
    </source>
</evidence>
<dbReference type="InterPro" id="IPR050250">
    <property type="entry name" value="Macrolide_Exporter_MacB"/>
</dbReference>
<keyword evidence="12" id="KW-1185">Reference proteome</keyword>
<evidence type="ECO:0000313" key="11">
    <source>
        <dbReference type="EMBL" id="GLJ76688.1"/>
    </source>
</evidence>
<feature type="region of interest" description="Disordered" evidence="7">
    <location>
        <begin position="154"/>
        <end position="180"/>
    </location>
</feature>
<keyword evidence="4 8" id="KW-1133">Transmembrane helix</keyword>
<accession>A0A9W6HBC0</accession>
<sequence length="528" mass="51797">MFGTYLRRELVNRRKQTIIIAVGMALAIALVIIVNSVSAGVKQAQASVLESVYGVGTDITVTEPATAQAATAQQGQGGGPRFDFGANAGSDTGTSRKVDTSRLEAARGATTMADTTLATVQKVDNVKSAAAVLSLTNTSFSGTLPNFQQLREQRQAAGGAGGTETQPTAPPTGGADGAGGSSFTVDSFSALGLDPAGKAVGPLASVTLTGGRTFTSADAGKDVVVLDAAYAKTASKAVGDTVTIGGTAFKVIGIVAATGSDSTTAANTYIPLDVAQKLSGETSKVTSVYVTAASASDIDQIKTDLTKALPKATVSTQADLASSVSGSLGTAGELIANLGTWLSIIVLAAAFLIAILFTISGVTRRTREFGTLKAIGWSNGRITGQVAGESVVQGVIGGVIGIAVGLLGVLIINLVAPTLSGGIGNGFATAAGGTGRAATGAGTGTGTGGAEGAAGGGFGGGGFGGGAFQGARTAATQATTDIALHAPVTLWIILIAVGLAVLGGLIAGAIGGWRASRLRPAAALRSVA</sequence>
<evidence type="ECO:0000256" key="4">
    <source>
        <dbReference type="ARBA" id="ARBA00022989"/>
    </source>
</evidence>
<dbReference type="GO" id="GO:0022857">
    <property type="term" value="F:transmembrane transporter activity"/>
    <property type="evidence" value="ECO:0007669"/>
    <property type="project" value="TreeGrafter"/>
</dbReference>
<name>A0A9W6HBC0_9MICO</name>